<evidence type="ECO:0000313" key="3">
    <source>
        <dbReference type="EMBL" id="SMC04913.1"/>
    </source>
</evidence>
<dbReference type="OrthoDB" id="2939938at2"/>
<dbReference type="InterPro" id="IPR046748">
    <property type="entry name" value="HipA_2"/>
</dbReference>
<reference evidence="4" key="1">
    <citation type="submission" date="2017-04" db="EMBL/GenBank/DDBJ databases">
        <authorList>
            <person name="Varghese N."/>
            <person name="Submissions S."/>
        </authorList>
    </citation>
    <scope>NUCLEOTIDE SEQUENCE [LARGE SCALE GENOMIC DNA]</scope>
    <source>
        <strain evidence="4">DSM 9293</strain>
    </source>
</reference>
<dbReference type="Proteomes" id="UP000192660">
    <property type="component" value="Unassembled WGS sequence"/>
</dbReference>
<feature type="domain" description="HipA-like kinase" evidence="2">
    <location>
        <begin position="15"/>
        <end position="253"/>
    </location>
</feature>
<organism evidence="3 4">
    <name type="scientific">Sulfobacillus thermosulfidooxidans (strain DSM 9293 / VKM B-1269 / AT-1)</name>
    <dbReference type="NCBI Taxonomy" id="929705"/>
    <lineage>
        <taxon>Bacteria</taxon>
        <taxon>Bacillati</taxon>
        <taxon>Bacillota</taxon>
        <taxon>Clostridia</taxon>
        <taxon>Eubacteriales</taxon>
        <taxon>Clostridiales Family XVII. Incertae Sedis</taxon>
        <taxon>Sulfobacillus</taxon>
    </lineage>
</organism>
<name>A0A1W1WGR1_SULTA</name>
<gene>
    <name evidence="3" type="ORF">SAMN00768000_1916</name>
</gene>
<evidence type="ECO:0000313" key="4">
    <source>
        <dbReference type="Proteomes" id="UP000192660"/>
    </source>
</evidence>
<sequence length="358" mass="40754">MSDSRYPLEIVKAAEFIRPQGAGGSKPLLLRLEDGRIVHVKFQHNPQTTRSLSSDLIGTLLGHALGVPVPEVVLVDVSWDQLREMPYLTKYRWQPGLQFGTLYIAEARSLKRTDRIDDLSNWSQLPLCALFESWLYNRDVKFSHILRIPQGPSSQFIIIDHGFIFPGGPLWSIESLRRYRRQFPLPSPLTAIAEDIPCRLTFDSALNKMQSLTSWDLREIVNTVPKQWGLSAERKEAIVEFLTYRQKKLEKVAQHLEWLYNHNKSLKEVVPIKDAPLESPSLLAQDDFDSHPPQEDTDSDLNINPSQNDGSYALTQQNEKALPLSDMNTYNHEDTDEEIIASTPVKGVSTDHGEQESD</sequence>
<accession>A0A1W1WGR1</accession>
<dbReference type="RefSeq" id="WP_084661407.1">
    <property type="nucleotide sequence ID" value="NZ_FWWY01000001.1"/>
</dbReference>
<feature type="compositionally biased region" description="Polar residues" evidence="1">
    <location>
        <begin position="300"/>
        <end position="319"/>
    </location>
</feature>
<proteinExistence type="predicted"/>
<dbReference type="EMBL" id="FWWY01000001">
    <property type="protein sequence ID" value="SMC04913.1"/>
    <property type="molecule type" value="Genomic_DNA"/>
</dbReference>
<dbReference type="STRING" id="28034.BFX07_02210"/>
<evidence type="ECO:0000259" key="2">
    <source>
        <dbReference type="Pfam" id="PF20613"/>
    </source>
</evidence>
<dbReference type="Pfam" id="PF20613">
    <property type="entry name" value="HipA_2"/>
    <property type="match status" value="1"/>
</dbReference>
<keyword evidence="4" id="KW-1185">Reference proteome</keyword>
<feature type="region of interest" description="Disordered" evidence="1">
    <location>
        <begin position="282"/>
        <end position="358"/>
    </location>
</feature>
<evidence type="ECO:0000256" key="1">
    <source>
        <dbReference type="SAM" id="MobiDB-lite"/>
    </source>
</evidence>
<feature type="compositionally biased region" description="Basic and acidic residues" evidence="1">
    <location>
        <begin position="349"/>
        <end position="358"/>
    </location>
</feature>
<dbReference type="AlphaFoldDB" id="A0A1W1WGR1"/>
<protein>
    <recommendedName>
        <fullName evidence="2">HipA-like kinase domain-containing protein</fullName>
    </recommendedName>
</protein>